<sequence length="353" mass="37524">MTAPAAPDLARQVQNYLVAVECELSDLPAEERGDLLEDLETHLASLAEEDDDRPIDVRLGSPVAYAAELRSAAGLPPREGARPSRDRSAELRRWVGRAQAHPLGHEVHRLLLELRPAWWVLRGYLLIAVPTALSGDWDFPVPAPLGSEALGVLLVPAAVAGSVWLGRRELPSRWRVPVVVGGAFLGFLGFVAAVDGSPSDSADYGYAAEYGYPDVVPEQAIGQYPLVSRYGPVTDVLPYAADGTPLTDVLLYDQDGRPLAVGFQEWWADGCSRELRQPLAADGVPVAHAFPQRYVLDGSGTDEFGQPVPLGSCDATVQRPEVSLPEFPPSGSVSGSVSGSTSGSVSEASPSGD</sequence>
<keyword evidence="3" id="KW-1185">Reference proteome</keyword>
<dbReference type="Pfam" id="PF22564">
    <property type="entry name" value="HAAS"/>
    <property type="match status" value="1"/>
</dbReference>
<dbReference type="Proteomes" id="UP000321490">
    <property type="component" value="Unassembled WGS sequence"/>
</dbReference>
<dbReference type="EMBL" id="VLKF01000001">
    <property type="protein sequence ID" value="TWH74617.1"/>
    <property type="molecule type" value="Genomic_DNA"/>
</dbReference>
<feature type="compositionally biased region" description="Low complexity" evidence="1">
    <location>
        <begin position="329"/>
        <end position="353"/>
    </location>
</feature>
<organism evidence="2 3">
    <name type="scientific">Modestobacter roseus</name>
    <dbReference type="NCBI Taxonomy" id="1181884"/>
    <lineage>
        <taxon>Bacteria</taxon>
        <taxon>Bacillati</taxon>
        <taxon>Actinomycetota</taxon>
        <taxon>Actinomycetes</taxon>
        <taxon>Geodermatophilales</taxon>
        <taxon>Geodermatophilaceae</taxon>
        <taxon>Modestobacter</taxon>
    </lineage>
</organism>
<evidence type="ECO:0000313" key="2">
    <source>
        <dbReference type="EMBL" id="TWH74617.1"/>
    </source>
</evidence>
<feature type="region of interest" description="Disordered" evidence="1">
    <location>
        <begin position="305"/>
        <end position="353"/>
    </location>
</feature>
<dbReference type="AlphaFoldDB" id="A0A562IUD1"/>
<accession>A0A562IUD1</accession>
<comment type="caution">
    <text evidence="2">The sequence shown here is derived from an EMBL/GenBank/DDBJ whole genome shotgun (WGS) entry which is preliminary data.</text>
</comment>
<evidence type="ECO:0000313" key="3">
    <source>
        <dbReference type="Proteomes" id="UP000321490"/>
    </source>
</evidence>
<gene>
    <name evidence="2" type="ORF">JD78_03161</name>
</gene>
<dbReference type="OrthoDB" id="5185521at2"/>
<proteinExistence type="predicted"/>
<dbReference type="RefSeq" id="WP_153358413.1">
    <property type="nucleotide sequence ID" value="NZ_ML762483.1"/>
</dbReference>
<protein>
    <submittedName>
        <fullName evidence="2">Uncharacterized protein</fullName>
    </submittedName>
</protein>
<reference evidence="2 3" key="1">
    <citation type="submission" date="2019-07" db="EMBL/GenBank/DDBJ databases">
        <title>R&amp;d 2014.</title>
        <authorList>
            <person name="Klenk H.-P."/>
        </authorList>
    </citation>
    <scope>NUCLEOTIDE SEQUENCE [LARGE SCALE GENOMIC DNA]</scope>
    <source>
        <strain evidence="2 3">DSM 45764</strain>
    </source>
</reference>
<evidence type="ECO:0000256" key="1">
    <source>
        <dbReference type="SAM" id="MobiDB-lite"/>
    </source>
</evidence>
<name>A0A562IUD1_9ACTN</name>